<dbReference type="Proteomes" id="UP000029878">
    <property type="component" value="Unassembled WGS sequence"/>
</dbReference>
<feature type="region of interest" description="Disordered" evidence="1">
    <location>
        <begin position="117"/>
        <end position="136"/>
    </location>
</feature>
<comment type="caution">
    <text evidence="3">The sequence shown here is derived from an EMBL/GenBank/DDBJ whole genome shotgun (WGS) entry which is preliminary data.</text>
</comment>
<sequence length="242" mass="27593">MHNTTIYNNTNQTTITCNNTAQILQNKKVGVVIPIYNVAQYLRECLDSVINQTYKNLSVLLVNDGSTDNNESLNIAKEYVAKDSRFILIDKENGGQSTARNVGIAWFSEKYKTTLDSSHTKQNGDTINNTHNNTTNNNGGGGVALCSYVVINENPYNINRIYSNNNATQQEQETTYNANNNNIALQPQKIDYIIFLDSDDFWKPYCIEECIKHSDGVEIVWFDFLPFYENDNKREWGITMQE</sequence>
<keyword evidence="3" id="KW-0808">Transferase</keyword>
<feature type="non-terminal residue" evidence="3">
    <location>
        <position position="242"/>
    </location>
</feature>
<feature type="compositionally biased region" description="Low complexity" evidence="1">
    <location>
        <begin position="123"/>
        <end position="136"/>
    </location>
</feature>
<dbReference type="EMBL" id="JRPL02000096">
    <property type="protein sequence ID" value="TLD78748.1"/>
    <property type="molecule type" value="Genomic_DNA"/>
</dbReference>
<dbReference type="RefSeq" id="WP_138069962.1">
    <property type="nucleotide sequence ID" value="NZ_JRPL02000096.1"/>
</dbReference>
<dbReference type="InterPro" id="IPR001173">
    <property type="entry name" value="Glyco_trans_2-like"/>
</dbReference>
<accession>A0A4U8RZG7</accession>
<dbReference type="AlphaFoldDB" id="A0A4U8RZG7"/>
<dbReference type="Gene3D" id="3.90.550.10">
    <property type="entry name" value="Spore Coat Polysaccharide Biosynthesis Protein SpsA, Chain A"/>
    <property type="match status" value="2"/>
</dbReference>
<dbReference type="InterPro" id="IPR029044">
    <property type="entry name" value="Nucleotide-diphossugar_trans"/>
</dbReference>
<name>A0A4U8RZG7_9HELI</name>
<dbReference type="OrthoDB" id="5372349at2"/>
<feature type="domain" description="Glycosyltransferase 2-like" evidence="2">
    <location>
        <begin position="31"/>
        <end position="117"/>
    </location>
</feature>
<evidence type="ECO:0000256" key="1">
    <source>
        <dbReference type="SAM" id="MobiDB-lite"/>
    </source>
</evidence>
<evidence type="ECO:0000313" key="3">
    <source>
        <dbReference type="EMBL" id="TLD78748.1"/>
    </source>
</evidence>
<protein>
    <submittedName>
        <fullName evidence="3">Glycosyltransferase family 2 protein</fullName>
    </submittedName>
</protein>
<gene>
    <name evidence="3" type="ORF">LS81_011025</name>
</gene>
<evidence type="ECO:0000313" key="4">
    <source>
        <dbReference type="Proteomes" id="UP000029878"/>
    </source>
</evidence>
<evidence type="ECO:0000259" key="2">
    <source>
        <dbReference type="Pfam" id="PF00535"/>
    </source>
</evidence>
<reference evidence="3 4" key="1">
    <citation type="journal article" date="2014" name="Genome Announc.">
        <title>Draft genome sequences of eight enterohepatic helicobacter species isolated from both laboratory and wild rodents.</title>
        <authorList>
            <person name="Sheh A."/>
            <person name="Shen Z."/>
            <person name="Fox J.G."/>
        </authorList>
    </citation>
    <scope>NUCLEOTIDE SEQUENCE [LARGE SCALE GENOMIC DNA]</scope>
    <source>
        <strain evidence="3 4">ATCC 700114</strain>
    </source>
</reference>
<dbReference type="SUPFAM" id="SSF53448">
    <property type="entry name" value="Nucleotide-diphospho-sugar transferases"/>
    <property type="match status" value="1"/>
</dbReference>
<dbReference type="PANTHER" id="PTHR22916:SF3">
    <property type="entry name" value="UDP-GLCNAC:BETAGAL BETA-1,3-N-ACETYLGLUCOSAMINYLTRANSFERASE-LIKE PROTEIN 1"/>
    <property type="match status" value="1"/>
</dbReference>
<dbReference type="CDD" id="cd00761">
    <property type="entry name" value="Glyco_tranf_GTA_type"/>
    <property type="match status" value="1"/>
</dbReference>
<dbReference type="Pfam" id="PF00535">
    <property type="entry name" value="Glycos_transf_2"/>
    <property type="match status" value="1"/>
</dbReference>
<dbReference type="PANTHER" id="PTHR22916">
    <property type="entry name" value="GLYCOSYLTRANSFERASE"/>
    <property type="match status" value="1"/>
</dbReference>
<organism evidence="3 4">
    <name type="scientific">Helicobacter trogontum</name>
    <dbReference type="NCBI Taxonomy" id="50960"/>
    <lineage>
        <taxon>Bacteria</taxon>
        <taxon>Pseudomonadati</taxon>
        <taxon>Campylobacterota</taxon>
        <taxon>Epsilonproteobacteria</taxon>
        <taxon>Campylobacterales</taxon>
        <taxon>Helicobacteraceae</taxon>
        <taxon>Helicobacter</taxon>
    </lineage>
</organism>
<proteinExistence type="predicted"/>
<dbReference type="GO" id="GO:0016758">
    <property type="term" value="F:hexosyltransferase activity"/>
    <property type="evidence" value="ECO:0007669"/>
    <property type="project" value="UniProtKB-ARBA"/>
</dbReference>